<keyword evidence="5" id="KW-1185">Reference proteome</keyword>
<keyword evidence="1" id="KW-0808">Transferase</keyword>
<evidence type="ECO:0000313" key="4">
    <source>
        <dbReference type="EMBL" id="GIE23196.1"/>
    </source>
</evidence>
<sequence>MWRRIADSPDVTVYHAESDGRPVGTACLSILPTITYNCRPTAFVEAVVVRYDHRRRGVARLMLESVLDTARRKSCFKVQLLTHKRHAIDGAHDLYRSLGFEASGGTVKRTV</sequence>
<dbReference type="Pfam" id="PF00583">
    <property type="entry name" value="Acetyltransf_1"/>
    <property type="match status" value="1"/>
</dbReference>
<dbReference type="PANTHER" id="PTHR43877:SF1">
    <property type="entry name" value="ACETYLTRANSFERASE"/>
    <property type="match status" value="1"/>
</dbReference>
<dbReference type="InterPro" id="IPR050832">
    <property type="entry name" value="Bact_Acetyltransf"/>
</dbReference>
<dbReference type="Proteomes" id="UP000603200">
    <property type="component" value="Unassembled WGS sequence"/>
</dbReference>
<gene>
    <name evidence="4" type="ORF">Ahu01nite_062980</name>
</gene>
<proteinExistence type="predicted"/>
<dbReference type="Gene3D" id="3.40.630.30">
    <property type="match status" value="1"/>
</dbReference>
<reference evidence="4 5" key="1">
    <citation type="submission" date="2021-01" db="EMBL/GenBank/DDBJ databases">
        <title>Whole genome shotgun sequence of Actinoplanes humidus NBRC 14915.</title>
        <authorList>
            <person name="Komaki H."/>
            <person name="Tamura T."/>
        </authorList>
    </citation>
    <scope>NUCLEOTIDE SEQUENCE [LARGE SCALE GENOMIC DNA]</scope>
    <source>
        <strain evidence="4 5">NBRC 14915</strain>
    </source>
</reference>
<evidence type="ECO:0000256" key="2">
    <source>
        <dbReference type="ARBA" id="ARBA00023315"/>
    </source>
</evidence>
<dbReference type="EMBL" id="BOMN01000088">
    <property type="protein sequence ID" value="GIE23196.1"/>
    <property type="molecule type" value="Genomic_DNA"/>
</dbReference>
<dbReference type="CDD" id="cd04301">
    <property type="entry name" value="NAT_SF"/>
    <property type="match status" value="1"/>
</dbReference>
<comment type="caution">
    <text evidence="4">The sequence shown here is derived from an EMBL/GenBank/DDBJ whole genome shotgun (WGS) entry which is preliminary data.</text>
</comment>
<accession>A0ABQ3ZX88</accession>
<evidence type="ECO:0000259" key="3">
    <source>
        <dbReference type="PROSITE" id="PS51186"/>
    </source>
</evidence>
<dbReference type="SUPFAM" id="SSF55729">
    <property type="entry name" value="Acyl-CoA N-acyltransferases (Nat)"/>
    <property type="match status" value="1"/>
</dbReference>
<evidence type="ECO:0000313" key="5">
    <source>
        <dbReference type="Proteomes" id="UP000603200"/>
    </source>
</evidence>
<keyword evidence="2" id="KW-0012">Acyltransferase</keyword>
<dbReference type="InterPro" id="IPR016181">
    <property type="entry name" value="Acyl_CoA_acyltransferase"/>
</dbReference>
<feature type="domain" description="N-acetyltransferase" evidence="3">
    <location>
        <begin position="1"/>
        <end position="111"/>
    </location>
</feature>
<dbReference type="PROSITE" id="PS51186">
    <property type="entry name" value="GNAT"/>
    <property type="match status" value="1"/>
</dbReference>
<organism evidence="4 5">
    <name type="scientific">Winogradskya humida</name>
    <dbReference type="NCBI Taxonomy" id="113566"/>
    <lineage>
        <taxon>Bacteria</taxon>
        <taxon>Bacillati</taxon>
        <taxon>Actinomycetota</taxon>
        <taxon>Actinomycetes</taxon>
        <taxon>Micromonosporales</taxon>
        <taxon>Micromonosporaceae</taxon>
        <taxon>Winogradskya</taxon>
    </lineage>
</organism>
<dbReference type="InterPro" id="IPR000182">
    <property type="entry name" value="GNAT_dom"/>
</dbReference>
<protein>
    <recommendedName>
        <fullName evidence="3">N-acetyltransferase domain-containing protein</fullName>
    </recommendedName>
</protein>
<evidence type="ECO:0000256" key="1">
    <source>
        <dbReference type="ARBA" id="ARBA00022679"/>
    </source>
</evidence>
<dbReference type="PANTHER" id="PTHR43877">
    <property type="entry name" value="AMINOALKYLPHOSPHONATE N-ACETYLTRANSFERASE-RELATED-RELATED"/>
    <property type="match status" value="1"/>
</dbReference>
<name>A0ABQ3ZX88_9ACTN</name>